<organism evidence="1 2">
    <name type="scientific">Bradyrhizobium japonicum</name>
    <dbReference type="NCBI Taxonomy" id="375"/>
    <lineage>
        <taxon>Bacteria</taxon>
        <taxon>Pseudomonadati</taxon>
        <taxon>Pseudomonadota</taxon>
        <taxon>Alphaproteobacteria</taxon>
        <taxon>Hyphomicrobiales</taxon>
        <taxon>Nitrobacteraceae</taxon>
        <taxon>Bradyrhizobium</taxon>
    </lineage>
</organism>
<dbReference type="Proteomes" id="UP000193335">
    <property type="component" value="Unassembled WGS sequence"/>
</dbReference>
<dbReference type="AlphaFoldDB" id="A0A1Y2JXN2"/>
<dbReference type="RefSeq" id="WP_085398697.1">
    <property type="nucleotide sequence ID" value="NZ_NAFL01000198.1"/>
</dbReference>
<proteinExistence type="predicted"/>
<protein>
    <submittedName>
        <fullName evidence="1">Uncharacterized protein</fullName>
    </submittedName>
</protein>
<dbReference type="EMBL" id="NAFL01000198">
    <property type="protein sequence ID" value="OSJ36309.1"/>
    <property type="molecule type" value="Genomic_DNA"/>
</dbReference>
<comment type="caution">
    <text evidence="1">The sequence shown here is derived from an EMBL/GenBank/DDBJ whole genome shotgun (WGS) entry which is preliminary data.</text>
</comment>
<evidence type="ECO:0000313" key="2">
    <source>
        <dbReference type="Proteomes" id="UP000193335"/>
    </source>
</evidence>
<reference evidence="1 2" key="1">
    <citation type="submission" date="2017-03" db="EMBL/GenBank/DDBJ databases">
        <title>Whole genome sequences of fourteen strains of Bradyrhizobium canariense and one strain of Bradyrhizobium japonicum isolated from Lupinus (Papilionoideae: Genisteae) species in Algeria.</title>
        <authorList>
            <person name="Crovadore J."/>
            <person name="Chekireb D."/>
            <person name="Brachmann A."/>
            <person name="Chablais R."/>
            <person name="Cochard B."/>
            <person name="Lefort F."/>
        </authorList>
    </citation>
    <scope>NUCLEOTIDE SEQUENCE [LARGE SCALE GENOMIC DNA]</scope>
    <source>
        <strain evidence="1 2">UBMA197</strain>
    </source>
</reference>
<sequence length="87" mass="9479">MHEPTLTPRALLHAILGEVARKYAIAPEAIMERPVTHAPGVVQARVEVATRLLARGIPKVQIARMMKLHGNTVRVYLAGHSKEGVPS</sequence>
<evidence type="ECO:0000313" key="1">
    <source>
        <dbReference type="EMBL" id="OSJ36309.1"/>
    </source>
</evidence>
<name>A0A1Y2JXN2_BRAJP</name>
<accession>A0A1Y2JXN2</accession>
<gene>
    <name evidence="1" type="ORF">BSZ19_04830</name>
</gene>